<dbReference type="RefSeq" id="WP_307245507.1">
    <property type="nucleotide sequence ID" value="NZ_JAUSQZ010000001.1"/>
</dbReference>
<dbReference type="Proteomes" id="UP001235712">
    <property type="component" value="Unassembled WGS sequence"/>
</dbReference>
<accession>A0ABT9P6T3</accession>
<proteinExistence type="predicted"/>
<reference evidence="2 3" key="1">
    <citation type="submission" date="2023-07" db="EMBL/GenBank/DDBJ databases">
        <title>Sequencing the genomes of 1000 actinobacteria strains.</title>
        <authorList>
            <person name="Klenk H.-P."/>
        </authorList>
    </citation>
    <scope>NUCLEOTIDE SEQUENCE [LARGE SCALE GENOMIC DNA]</scope>
    <source>
        <strain evidence="2 3">DSM 44388</strain>
    </source>
</reference>
<organism evidence="2 3">
    <name type="scientific">Kineosporia succinea</name>
    <dbReference type="NCBI Taxonomy" id="84632"/>
    <lineage>
        <taxon>Bacteria</taxon>
        <taxon>Bacillati</taxon>
        <taxon>Actinomycetota</taxon>
        <taxon>Actinomycetes</taxon>
        <taxon>Kineosporiales</taxon>
        <taxon>Kineosporiaceae</taxon>
        <taxon>Kineosporia</taxon>
    </lineage>
</organism>
<evidence type="ECO:0000259" key="1">
    <source>
        <dbReference type="Pfam" id="PF14040"/>
    </source>
</evidence>
<protein>
    <recommendedName>
        <fullName evidence="1">Deoxyribonuclease NucA/NucB domain-containing protein</fullName>
    </recommendedName>
</protein>
<dbReference type="InterPro" id="IPR029476">
    <property type="entry name" value="DNase_NucA_NucB"/>
</dbReference>
<evidence type="ECO:0000313" key="3">
    <source>
        <dbReference type="Proteomes" id="UP001235712"/>
    </source>
</evidence>
<comment type="caution">
    <text evidence="2">The sequence shown here is derived from an EMBL/GenBank/DDBJ whole genome shotgun (WGS) entry which is preliminary data.</text>
</comment>
<name>A0ABT9P6T3_9ACTN</name>
<gene>
    <name evidence="2" type="ORF">J2S57_004132</name>
</gene>
<evidence type="ECO:0000313" key="2">
    <source>
        <dbReference type="EMBL" id="MDP9828383.1"/>
    </source>
</evidence>
<sequence length="456" mass="48042">MLLALREVKVRPQAKRAAVRLKSRHQMTVGLFVALLAIMLGGIGGAQADVIAPVGGGNLGSLDLVKPNEGMASDEVDTSPKMCTQISEGANVESDEPTTACMAMAPLENESGIQARAMADDDEVVGSCSLVPGSWTYQRMSYCLGGSQITYTEYNRNNPSQILGSAILEVSSSGTLSSRSGRWEEVVTVKLASVKDQVTSLAVAFKASCSTGCTAATPNPWAGSRLLSVGQSVSGSVFFEDTPASGGISTVTTSYVATVTQPGTTPLNPDVSWTNPRDIRCDTTFAKNTSTGCAIPSVRASLKLSLAKYGAAAALYGFAQQQFTQHWGATDSPLMREANEAVHKQHRNDTCEGGASRPFTYLLANVPDDSCDEYPFAATHEGGSNGGLCADIVPLLQNGTWRFYQDPNAPAVTFNEPCVRGHVPETLNEAAGGALGNNSLNQRVLDLEKFTVAIVA</sequence>
<dbReference type="Pfam" id="PF14040">
    <property type="entry name" value="DNase_NucA_NucB"/>
    <property type="match status" value="1"/>
</dbReference>
<keyword evidence="3" id="KW-1185">Reference proteome</keyword>
<feature type="domain" description="Deoxyribonuclease NucA/NucB" evidence="1">
    <location>
        <begin position="332"/>
        <end position="398"/>
    </location>
</feature>
<dbReference type="EMBL" id="JAUSQZ010000001">
    <property type="protein sequence ID" value="MDP9828383.1"/>
    <property type="molecule type" value="Genomic_DNA"/>
</dbReference>